<proteinExistence type="predicted"/>
<dbReference type="Proteomes" id="UP000005436">
    <property type="component" value="Chromosome"/>
</dbReference>
<evidence type="ECO:0000313" key="1">
    <source>
        <dbReference type="EMBL" id="AEW20558.1"/>
    </source>
</evidence>
<dbReference type="STRING" id="203275.BFO_2924"/>
<keyword evidence="2" id="KW-1185">Reference proteome</keyword>
<sequence>MTPCGRFLFTAQKSVGLRNRKNRTHYNNKRQCPFYYQM</sequence>
<evidence type="ECO:0000313" key="2">
    <source>
        <dbReference type="Proteomes" id="UP000005436"/>
    </source>
</evidence>
<reference evidence="2" key="1">
    <citation type="submission" date="2011-12" db="EMBL/GenBank/DDBJ databases">
        <title>Complete sequence of Tannerella forsythia ATCC 43037.</title>
        <authorList>
            <person name="Dewhirst F."/>
            <person name="Tanner A."/>
            <person name="Izard J."/>
            <person name="Brinkac L."/>
            <person name="Durkin A.S."/>
            <person name="Hostetler J."/>
            <person name="Shetty J."/>
            <person name="Torralba M."/>
            <person name="Gill S."/>
            <person name="Nelson K."/>
        </authorList>
    </citation>
    <scope>NUCLEOTIDE SEQUENCE [LARGE SCALE GENOMIC DNA]</scope>
    <source>
        <strain evidence="2">ATCC 43037 / JCM 10827 / CCUG 33226 / KCTC 5666 / FDC 338</strain>
    </source>
</reference>
<organism evidence="1 2">
    <name type="scientific">Tannerella forsythia (strain ATCC 43037 / JCM 10827 / CCUG 21028 A / KCTC 5666 / FDC 338)</name>
    <name type="common">Bacteroides forsythus</name>
    <dbReference type="NCBI Taxonomy" id="203275"/>
    <lineage>
        <taxon>Bacteria</taxon>
        <taxon>Pseudomonadati</taxon>
        <taxon>Bacteroidota</taxon>
        <taxon>Bacteroidia</taxon>
        <taxon>Bacteroidales</taxon>
        <taxon>Tannerellaceae</taxon>
        <taxon>Tannerella</taxon>
    </lineage>
</organism>
<protein>
    <submittedName>
        <fullName evidence="1">Uncharacterized protein</fullName>
    </submittedName>
</protein>
<dbReference type="KEGG" id="tfo:BFO_2924"/>
<gene>
    <name evidence="1" type="ordered locus">BFO_2924</name>
</gene>
<dbReference type="PATRIC" id="fig|203275.8.peg.2513"/>
<dbReference type="AlphaFoldDB" id="G8UP93"/>
<dbReference type="EMBL" id="CP003191">
    <property type="protein sequence ID" value="AEW20558.1"/>
    <property type="molecule type" value="Genomic_DNA"/>
</dbReference>
<dbReference type="HOGENOM" id="CLU_3334083_0_0_10"/>
<accession>G8UP93</accession>
<name>G8UP93_TANFA</name>